<accession>S9QZ14</accession>
<dbReference type="Proteomes" id="UP000015346">
    <property type="component" value="Unassembled WGS sequence"/>
</dbReference>
<dbReference type="EMBL" id="AOLV01000010">
    <property type="protein sequence ID" value="EPX86581.1"/>
    <property type="molecule type" value="Genomic_DNA"/>
</dbReference>
<feature type="signal peptide" evidence="2">
    <location>
        <begin position="1"/>
        <end position="15"/>
    </location>
</feature>
<evidence type="ECO:0008006" key="5">
    <source>
        <dbReference type="Google" id="ProtNLM"/>
    </source>
</evidence>
<dbReference type="AlphaFoldDB" id="S9QZ14"/>
<dbReference type="SUPFAM" id="SSF103647">
    <property type="entry name" value="TSP type-3 repeat"/>
    <property type="match status" value="2"/>
</dbReference>
<feature type="region of interest" description="Disordered" evidence="1">
    <location>
        <begin position="18"/>
        <end position="152"/>
    </location>
</feature>
<keyword evidence="4" id="KW-1185">Reference proteome</keyword>
<dbReference type="PATRIC" id="fig|1123069.3.peg.1367"/>
<dbReference type="STRING" id="1123069.ruthe_01398"/>
<reference evidence="3 4" key="1">
    <citation type="journal article" date="2013" name="Stand. Genomic Sci.">
        <title>Genome sequence of the reddish-pigmented Rubellimicrobium thermophilum type strain (DSM 16684(T)), a member of the Roseobacter clade.</title>
        <authorList>
            <person name="Fiebig A."/>
            <person name="Riedel T."/>
            <person name="Gronow S."/>
            <person name="Petersen J."/>
            <person name="Klenk H.P."/>
            <person name="Goker M."/>
        </authorList>
    </citation>
    <scope>NUCLEOTIDE SEQUENCE [LARGE SCALE GENOMIC DNA]</scope>
    <source>
        <strain evidence="3 4">DSM 16684</strain>
    </source>
</reference>
<keyword evidence="2" id="KW-0732">Signal</keyword>
<evidence type="ECO:0000313" key="3">
    <source>
        <dbReference type="EMBL" id="EPX86581.1"/>
    </source>
</evidence>
<feature type="chain" id="PRO_5012429589" description="Thrombospondin type 3 repeat protein" evidence="2">
    <location>
        <begin position="16"/>
        <end position="295"/>
    </location>
</feature>
<name>S9QZ14_9RHOB</name>
<feature type="compositionally biased region" description="Acidic residues" evidence="1">
    <location>
        <begin position="37"/>
        <end position="139"/>
    </location>
</feature>
<organism evidence="3 4">
    <name type="scientific">Rubellimicrobium thermophilum DSM 16684</name>
    <dbReference type="NCBI Taxonomy" id="1123069"/>
    <lineage>
        <taxon>Bacteria</taxon>
        <taxon>Pseudomonadati</taxon>
        <taxon>Pseudomonadota</taxon>
        <taxon>Alphaproteobacteria</taxon>
        <taxon>Rhodobacterales</taxon>
        <taxon>Roseobacteraceae</taxon>
        <taxon>Rubellimicrobium</taxon>
    </lineage>
</organism>
<evidence type="ECO:0000313" key="4">
    <source>
        <dbReference type="Proteomes" id="UP000015346"/>
    </source>
</evidence>
<dbReference type="GO" id="GO:0005509">
    <property type="term" value="F:calcium ion binding"/>
    <property type="evidence" value="ECO:0007669"/>
    <property type="project" value="InterPro"/>
</dbReference>
<gene>
    <name evidence="3" type="ORF">ruthe_01398</name>
</gene>
<evidence type="ECO:0000256" key="2">
    <source>
        <dbReference type="SAM" id="SignalP"/>
    </source>
</evidence>
<proteinExistence type="predicted"/>
<dbReference type="RefSeq" id="WP_021097489.1">
    <property type="nucleotide sequence ID" value="NZ_KE557320.1"/>
</dbReference>
<sequence length="295" mass="30908">MQRPLILLALLAALAACGDGQPFFDGDGGDAGSSTDSDGDGITDDLDPDDDNDGIPDSEEPDSDGDGLIDDRDTDDDNDGIPDTAEMDTDGDGLIDDRDTDDDNDGIPDTAEMDTDGDGLIDDKDPDDDNDGIRDEDDGAPPGSGFTDTGGVGAIPSAIAGNLTRVAYNPADDTLSVTLDSLDTTPISAVYRRTPALDLPGYTAYSVQEDPLDRMFVALVATSPDGTSMGGVVADGGQFNRVFGGAFYRRIGAYSPPCAEPAGQWPCQLCRHVCRSHEHQCTPPGGNPSRSRRDR</sequence>
<comment type="caution">
    <text evidence="3">The sequence shown here is derived from an EMBL/GenBank/DDBJ whole genome shotgun (WGS) entry which is preliminary data.</text>
</comment>
<dbReference type="OrthoDB" id="7851370at2"/>
<evidence type="ECO:0000256" key="1">
    <source>
        <dbReference type="SAM" id="MobiDB-lite"/>
    </source>
</evidence>
<dbReference type="InterPro" id="IPR028974">
    <property type="entry name" value="TSP_type-3_rpt"/>
</dbReference>
<protein>
    <recommendedName>
        <fullName evidence="5">Thrombospondin type 3 repeat protein</fullName>
    </recommendedName>
</protein>
<dbReference type="HOGENOM" id="CLU_942965_0_0_5"/>
<dbReference type="PROSITE" id="PS51257">
    <property type="entry name" value="PROKAR_LIPOPROTEIN"/>
    <property type="match status" value="1"/>
</dbReference>